<reference evidence="1 2" key="2">
    <citation type="journal article" date="2022" name="Mol. Ecol. Resour.">
        <title>The genomes of chicory, endive, great burdock and yacon provide insights into Asteraceae paleo-polyploidization history and plant inulin production.</title>
        <authorList>
            <person name="Fan W."/>
            <person name="Wang S."/>
            <person name="Wang H."/>
            <person name="Wang A."/>
            <person name="Jiang F."/>
            <person name="Liu H."/>
            <person name="Zhao H."/>
            <person name="Xu D."/>
            <person name="Zhang Y."/>
        </authorList>
    </citation>
    <scope>NUCLEOTIDE SEQUENCE [LARGE SCALE GENOMIC DNA]</scope>
    <source>
        <strain evidence="2">cv. Yunnan</strain>
        <tissue evidence="1">Leaves</tissue>
    </source>
</reference>
<keyword evidence="2" id="KW-1185">Reference proteome</keyword>
<dbReference type="EMBL" id="CM042028">
    <property type="protein sequence ID" value="KAI3797742.1"/>
    <property type="molecule type" value="Genomic_DNA"/>
</dbReference>
<comment type="caution">
    <text evidence="1">The sequence shown here is derived from an EMBL/GenBank/DDBJ whole genome shotgun (WGS) entry which is preliminary data.</text>
</comment>
<dbReference type="Proteomes" id="UP001056120">
    <property type="component" value="Linkage Group LG11"/>
</dbReference>
<gene>
    <name evidence="1" type="ORF">L1987_33005</name>
</gene>
<evidence type="ECO:0000313" key="1">
    <source>
        <dbReference type="EMBL" id="KAI3797742.1"/>
    </source>
</evidence>
<sequence length="151" mass="16516">MASHTTLICEVSQLEVVRKIYSQVPSDQSSSSTKELLKAVDVRLETLKQDLATTLTSHIRQHYRTAPENTHPPPSPPKLPDVPPSKPTPSLHPFTQPPAQHHHQTILALDITMAIDPPPNVRNEPSIKYASRLPHGGGLRLHGDGGGCMKP</sequence>
<reference evidence="2" key="1">
    <citation type="journal article" date="2022" name="Mol. Ecol. Resour.">
        <title>The genomes of chicory, endive, great burdock and yacon provide insights into Asteraceae palaeo-polyploidization history and plant inulin production.</title>
        <authorList>
            <person name="Fan W."/>
            <person name="Wang S."/>
            <person name="Wang H."/>
            <person name="Wang A."/>
            <person name="Jiang F."/>
            <person name="Liu H."/>
            <person name="Zhao H."/>
            <person name="Xu D."/>
            <person name="Zhang Y."/>
        </authorList>
    </citation>
    <scope>NUCLEOTIDE SEQUENCE [LARGE SCALE GENOMIC DNA]</scope>
    <source>
        <strain evidence="2">cv. Yunnan</strain>
    </source>
</reference>
<name>A0ACB9HSF9_9ASTR</name>
<accession>A0ACB9HSF9</accession>
<protein>
    <submittedName>
        <fullName evidence="1">Uncharacterized protein</fullName>
    </submittedName>
</protein>
<organism evidence="1 2">
    <name type="scientific">Smallanthus sonchifolius</name>
    <dbReference type="NCBI Taxonomy" id="185202"/>
    <lineage>
        <taxon>Eukaryota</taxon>
        <taxon>Viridiplantae</taxon>
        <taxon>Streptophyta</taxon>
        <taxon>Embryophyta</taxon>
        <taxon>Tracheophyta</taxon>
        <taxon>Spermatophyta</taxon>
        <taxon>Magnoliopsida</taxon>
        <taxon>eudicotyledons</taxon>
        <taxon>Gunneridae</taxon>
        <taxon>Pentapetalae</taxon>
        <taxon>asterids</taxon>
        <taxon>campanulids</taxon>
        <taxon>Asterales</taxon>
        <taxon>Asteraceae</taxon>
        <taxon>Asteroideae</taxon>
        <taxon>Heliantheae alliance</taxon>
        <taxon>Millerieae</taxon>
        <taxon>Smallanthus</taxon>
    </lineage>
</organism>
<proteinExistence type="predicted"/>
<evidence type="ECO:0000313" key="2">
    <source>
        <dbReference type="Proteomes" id="UP001056120"/>
    </source>
</evidence>